<dbReference type="InterPro" id="IPR050639">
    <property type="entry name" value="SSR_resolvase"/>
</dbReference>
<organism evidence="5 6">
    <name type="scientific">Microvirga tunisiensis</name>
    <dbReference type="NCBI Taxonomy" id="2108360"/>
    <lineage>
        <taxon>Bacteria</taxon>
        <taxon>Pseudomonadati</taxon>
        <taxon>Pseudomonadota</taxon>
        <taxon>Alphaproteobacteria</taxon>
        <taxon>Hyphomicrobiales</taxon>
        <taxon>Methylobacteriaceae</taxon>
        <taxon>Microvirga</taxon>
    </lineage>
</organism>
<dbReference type="Gene3D" id="3.40.50.1390">
    <property type="entry name" value="Resolvase, N-terminal catalytic domain"/>
    <property type="match status" value="1"/>
</dbReference>
<dbReference type="PANTHER" id="PTHR30461:SF2">
    <property type="entry name" value="SERINE RECOMBINASE PINE-RELATED"/>
    <property type="match status" value="1"/>
</dbReference>
<evidence type="ECO:0000256" key="2">
    <source>
        <dbReference type="ARBA" id="ARBA00023172"/>
    </source>
</evidence>
<gene>
    <name evidence="5" type="ORF">FS320_33395</name>
</gene>
<sequence length="605" mass="68864">MPDQPDQNEPEMPLAYSYERFSTRGQMKGDSTRRQKTGAEKFAQNHSYRLVKSYHDFGVSAYRGKNKLEGALADFLQAVNDGKVRKGSILIVESLDRISREKPRIALPWFLNLLNAGIKIGTVTDNKIYDPETVNDMDLMGSLFVMSRANEESERKAFRVRESWVGRREKRVNGAICPSWLYLDPKTGTYKTHDDRVNVVKEIFNLTMAGVGAYTISRMLNERKEPLWDNAVGKKVEKRKGWHPTTVYNILTNRAVLGFRQYGAVDEDGKKVKVGEEFKGDYPPVIDEDVWLRAQVARKKSKAGAKGKLLSNLLDDIAECNHCRERMRIKTSQVSEGRPDAGRMYRYLVCSNADAKRGCTGVGRWNYDEVEKAILDHVPEYKLHEIFARTDEESEIQNTGKEIGTVVFKLGELEKRQNRMVHELSLTDQDDPLLDVYRKNLREVVNEVRKAKEQMEGLLELKADLESQQDYRGGGEAAIKQLRADLEGSTLTDDEKYKLRARLSAALRSFIDFVWFDGQEETFDVILMGGMIVHKFRKMAPKGRGRVRRIEYVGSVDVSSPLVMGGHMVPEAFTNLTKNDNIEGADPERVELFTRLIASAKKSGE</sequence>
<keyword evidence="1" id="KW-0238">DNA-binding</keyword>
<dbReference type="InterPro" id="IPR006119">
    <property type="entry name" value="Resolv_N"/>
</dbReference>
<dbReference type="AlphaFoldDB" id="A0A5N7MS55"/>
<dbReference type="InterPro" id="IPR038109">
    <property type="entry name" value="DNA_bind_recomb_sf"/>
</dbReference>
<dbReference type="Pfam" id="PF07508">
    <property type="entry name" value="Recombinase"/>
    <property type="match status" value="1"/>
</dbReference>
<dbReference type="PROSITE" id="PS51737">
    <property type="entry name" value="RECOMBINASE_DNA_BIND"/>
    <property type="match status" value="1"/>
</dbReference>
<dbReference type="CDD" id="cd00338">
    <property type="entry name" value="Ser_Recombinase"/>
    <property type="match status" value="1"/>
</dbReference>
<dbReference type="SMART" id="SM00857">
    <property type="entry name" value="Resolvase"/>
    <property type="match status" value="1"/>
</dbReference>
<evidence type="ECO:0000259" key="4">
    <source>
        <dbReference type="PROSITE" id="PS51737"/>
    </source>
</evidence>
<dbReference type="RefSeq" id="WP_152716710.1">
    <property type="nucleotide sequence ID" value="NZ_VOSJ01000290.1"/>
</dbReference>
<dbReference type="Proteomes" id="UP000403266">
    <property type="component" value="Unassembled WGS sequence"/>
</dbReference>
<name>A0A5N7MS55_9HYPH</name>
<dbReference type="InterPro" id="IPR011109">
    <property type="entry name" value="DNA_bind_recombinase_dom"/>
</dbReference>
<keyword evidence="6" id="KW-1185">Reference proteome</keyword>
<evidence type="ECO:0000313" key="5">
    <source>
        <dbReference type="EMBL" id="MPR29832.1"/>
    </source>
</evidence>
<dbReference type="InterPro" id="IPR025827">
    <property type="entry name" value="Zn_ribbon_recom_dom"/>
</dbReference>
<dbReference type="Pfam" id="PF13408">
    <property type="entry name" value="Zn_ribbon_recom"/>
    <property type="match status" value="1"/>
</dbReference>
<dbReference type="Pfam" id="PF00239">
    <property type="entry name" value="Resolvase"/>
    <property type="match status" value="1"/>
</dbReference>
<keyword evidence="3" id="KW-0175">Coiled coil</keyword>
<evidence type="ECO:0000256" key="1">
    <source>
        <dbReference type="ARBA" id="ARBA00023125"/>
    </source>
</evidence>
<evidence type="ECO:0000313" key="6">
    <source>
        <dbReference type="Proteomes" id="UP000403266"/>
    </source>
</evidence>
<keyword evidence="2" id="KW-0233">DNA recombination</keyword>
<comment type="caution">
    <text evidence="5">The sequence shown here is derived from an EMBL/GenBank/DDBJ whole genome shotgun (WGS) entry which is preliminary data.</text>
</comment>
<dbReference type="PANTHER" id="PTHR30461">
    <property type="entry name" value="DNA-INVERTASE FROM LAMBDOID PROPHAGE"/>
    <property type="match status" value="1"/>
</dbReference>
<dbReference type="OrthoDB" id="9791494at2"/>
<accession>A0A5N7MS55</accession>
<dbReference type="GO" id="GO:0003677">
    <property type="term" value="F:DNA binding"/>
    <property type="evidence" value="ECO:0007669"/>
    <property type="project" value="UniProtKB-KW"/>
</dbReference>
<reference evidence="5 6" key="1">
    <citation type="journal article" date="2019" name="Syst. Appl. Microbiol.">
        <title>Microvirga tunisiensis sp. nov., a root nodule symbiotic bacterium isolated from Lupinus micranthus and L. luteus grown in Northern Tunisia.</title>
        <authorList>
            <person name="Msaddak A."/>
            <person name="Rejili M."/>
            <person name="Duran D."/>
            <person name="Mars M."/>
            <person name="Palacios J.M."/>
            <person name="Ruiz-Argueso T."/>
            <person name="Rey L."/>
            <person name="Imperial J."/>
        </authorList>
    </citation>
    <scope>NUCLEOTIDE SEQUENCE [LARGE SCALE GENOMIC DNA]</scope>
    <source>
        <strain evidence="5 6">Lmie10</strain>
    </source>
</reference>
<dbReference type="GO" id="GO:0000150">
    <property type="term" value="F:DNA strand exchange activity"/>
    <property type="evidence" value="ECO:0007669"/>
    <property type="project" value="InterPro"/>
</dbReference>
<feature type="domain" description="Recombinase" evidence="4">
    <location>
        <begin position="178"/>
        <end position="305"/>
    </location>
</feature>
<dbReference type="Gene3D" id="3.90.1750.20">
    <property type="entry name" value="Putative Large Serine Recombinase, Chain B, Domain 2"/>
    <property type="match status" value="1"/>
</dbReference>
<feature type="coiled-coil region" evidence="3">
    <location>
        <begin position="434"/>
        <end position="468"/>
    </location>
</feature>
<dbReference type="SUPFAM" id="SSF53041">
    <property type="entry name" value="Resolvase-like"/>
    <property type="match status" value="1"/>
</dbReference>
<evidence type="ECO:0000256" key="3">
    <source>
        <dbReference type="SAM" id="Coils"/>
    </source>
</evidence>
<dbReference type="EMBL" id="VOSK01000276">
    <property type="protein sequence ID" value="MPR29832.1"/>
    <property type="molecule type" value="Genomic_DNA"/>
</dbReference>
<proteinExistence type="predicted"/>
<protein>
    <submittedName>
        <fullName evidence="5">Recombinase family protein</fullName>
    </submittedName>
</protein>
<dbReference type="InterPro" id="IPR036162">
    <property type="entry name" value="Resolvase-like_N_sf"/>
</dbReference>